<dbReference type="InterPro" id="IPR000847">
    <property type="entry name" value="LysR_HTH_N"/>
</dbReference>
<evidence type="ECO:0000313" key="6">
    <source>
        <dbReference type="EMBL" id="TPE50288.1"/>
    </source>
</evidence>
<evidence type="ECO:0000256" key="1">
    <source>
        <dbReference type="ARBA" id="ARBA00009437"/>
    </source>
</evidence>
<dbReference type="InterPro" id="IPR058163">
    <property type="entry name" value="LysR-type_TF_proteobact-type"/>
</dbReference>
<keyword evidence="3" id="KW-0238">DNA-binding</keyword>
<dbReference type="InterPro" id="IPR036388">
    <property type="entry name" value="WH-like_DNA-bd_sf"/>
</dbReference>
<dbReference type="Pfam" id="PF03466">
    <property type="entry name" value="LysR_substrate"/>
    <property type="match status" value="1"/>
</dbReference>
<dbReference type="Pfam" id="PF00126">
    <property type="entry name" value="HTH_1"/>
    <property type="match status" value="1"/>
</dbReference>
<accession>A0A501WLS5</accession>
<proteinExistence type="inferred from homology"/>
<name>A0A501WLS5_9GAMM</name>
<dbReference type="PRINTS" id="PR00039">
    <property type="entry name" value="HTHLYSR"/>
</dbReference>
<dbReference type="OrthoDB" id="570111at2"/>
<evidence type="ECO:0000259" key="5">
    <source>
        <dbReference type="PROSITE" id="PS50931"/>
    </source>
</evidence>
<gene>
    <name evidence="6" type="ORF">FJM67_10590</name>
</gene>
<organism evidence="6 7">
    <name type="scientific">Maribrevibacterium harenarium</name>
    <dbReference type="NCBI Taxonomy" id="2589817"/>
    <lineage>
        <taxon>Bacteria</taxon>
        <taxon>Pseudomonadati</taxon>
        <taxon>Pseudomonadota</taxon>
        <taxon>Gammaproteobacteria</taxon>
        <taxon>Oceanospirillales</taxon>
        <taxon>Oceanospirillaceae</taxon>
        <taxon>Maribrevibacterium</taxon>
    </lineage>
</organism>
<dbReference type="Proteomes" id="UP000315901">
    <property type="component" value="Unassembled WGS sequence"/>
</dbReference>
<evidence type="ECO:0000256" key="4">
    <source>
        <dbReference type="ARBA" id="ARBA00023163"/>
    </source>
</evidence>
<dbReference type="PROSITE" id="PS50931">
    <property type="entry name" value="HTH_LYSR"/>
    <property type="match status" value="1"/>
</dbReference>
<dbReference type="InterPro" id="IPR005119">
    <property type="entry name" value="LysR_subst-bd"/>
</dbReference>
<evidence type="ECO:0000256" key="2">
    <source>
        <dbReference type="ARBA" id="ARBA00023015"/>
    </source>
</evidence>
<keyword evidence="4" id="KW-0804">Transcription</keyword>
<dbReference type="PANTHER" id="PTHR30537:SF3">
    <property type="entry name" value="TRANSCRIPTIONAL REGULATORY PROTEIN"/>
    <property type="match status" value="1"/>
</dbReference>
<dbReference type="Gene3D" id="3.40.190.290">
    <property type="match status" value="1"/>
</dbReference>
<sequence length="279" mass="31197">MCADAGSFSQAALRLGVTQPTLSRQIYALEQHLGVTLFERLSTGLVLTASGEHLLRFARPMSANAEQVALAIAGLTTATESPVTLSVSEIDALFRLPDLLVHLRQVLPHVQIDVQVSNQVSDLKRRESDIALRSFRPQEPDLITRKIADEPIWFYGTKELVESYGLPARPDQVGAVEIIGFERGGRLIEQLAVQGWQLTQQNFPIVTLFQGLQWQLVKRGAGLGFFPEKIGEQTGLVKAFEHFGPPMTIPLWLVTHRELHTNPRLRQVFDVIAKWLLEH</sequence>
<comment type="similarity">
    <text evidence="1">Belongs to the LysR transcriptional regulatory family.</text>
</comment>
<dbReference type="EMBL" id="VFRR01000020">
    <property type="protein sequence ID" value="TPE50288.1"/>
    <property type="molecule type" value="Genomic_DNA"/>
</dbReference>
<evidence type="ECO:0000256" key="3">
    <source>
        <dbReference type="ARBA" id="ARBA00023125"/>
    </source>
</evidence>
<dbReference type="GO" id="GO:0006351">
    <property type="term" value="P:DNA-templated transcription"/>
    <property type="evidence" value="ECO:0007669"/>
    <property type="project" value="TreeGrafter"/>
</dbReference>
<protein>
    <submittedName>
        <fullName evidence="6">LysR family transcriptional regulator</fullName>
    </submittedName>
</protein>
<keyword evidence="7" id="KW-1185">Reference proteome</keyword>
<dbReference type="Gene3D" id="1.10.10.10">
    <property type="entry name" value="Winged helix-like DNA-binding domain superfamily/Winged helix DNA-binding domain"/>
    <property type="match status" value="1"/>
</dbReference>
<evidence type="ECO:0000313" key="7">
    <source>
        <dbReference type="Proteomes" id="UP000315901"/>
    </source>
</evidence>
<dbReference type="GO" id="GO:0003700">
    <property type="term" value="F:DNA-binding transcription factor activity"/>
    <property type="evidence" value="ECO:0007669"/>
    <property type="project" value="InterPro"/>
</dbReference>
<dbReference type="CDD" id="cd05466">
    <property type="entry name" value="PBP2_LTTR_substrate"/>
    <property type="match status" value="1"/>
</dbReference>
<keyword evidence="2" id="KW-0805">Transcription regulation</keyword>
<feature type="domain" description="HTH lysR-type" evidence="5">
    <location>
        <begin position="1"/>
        <end position="48"/>
    </location>
</feature>
<dbReference type="InterPro" id="IPR036390">
    <property type="entry name" value="WH_DNA-bd_sf"/>
</dbReference>
<reference evidence="6 7" key="1">
    <citation type="submission" date="2019-06" db="EMBL/GenBank/DDBJ databases">
        <title>A novel bacterium of genus Marinomonas, isolated from coastal sand.</title>
        <authorList>
            <person name="Huang H."/>
            <person name="Mo K."/>
            <person name="Hu Y."/>
        </authorList>
    </citation>
    <scope>NUCLEOTIDE SEQUENCE [LARGE SCALE GENOMIC DNA]</scope>
    <source>
        <strain evidence="6 7">HB171799</strain>
    </source>
</reference>
<dbReference type="SUPFAM" id="SSF53850">
    <property type="entry name" value="Periplasmic binding protein-like II"/>
    <property type="match status" value="1"/>
</dbReference>
<dbReference type="PANTHER" id="PTHR30537">
    <property type="entry name" value="HTH-TYPE TRANSCRIPTIONAL REGULATOR"/>
    <property type="match status" value="1"/>
</dbReference>
<dbReference type="AlphaFoldDB" id="A0A501WLS5"/>
<dbReference type="SUPFAM" id="SSF46785">
    <property type="entry name" value="Winged helix' DNA-binding domain"/>
    <property type="match status" value="1"/>
</dbReference>
<comment type="caution">
    <text evidence="6">The sequence shown here is derived from an EMBL/GenBank/DDBJ whole genome shotgun (WGS) entry which is preliminary data.</text>
</comment>
<dbReference type="GO" id="GO:0043565">
    <property type="term" value="F:sequence-specific DNA binding"/>
    <property type="evidence" value="ECO:0007669"/>
    <property type="project" value="TreeGrafter"/>
</dbReference>